<evidence type="ECO:0000313" key="5">
    <source>
        <dbReference type="EMBL" id="EEF57035.1"/>
    </source>
</evidence>
<dbReference type="OrthoDB" id="195157at2"/>
<evidence type="ECO:0000256" key="1">
    <source>
        <dbReference type="ARBA" id="ARBA00010990"/>
    </source>
</evidence>
<proteinExistence type="inferred from homology"/>
<dbReference type="SUPFAM" id="SSF56214">
    <property type="entry name" value="4'-phosphopantetheinyl transferase"/>
    <property type="match status" value="2"/>
</dbReference>
<organism evidence="5 6">
    <name type="scientific">Pedosphaera parvula (strain Ellin514)</name>
    <dbReference type="NCBI Taxonomy" id="320771"/>
    <lineage>
        <taxon>Bacteria</taxon>
        <taxon>Pseudomonadati</taxon>
        <taxon>Verrucomicrobiota</taxon>
        <taxon>Pedosphaerae</taxon>
        <taxon>Pedosphaerales</taxon>
        <taxon>Pedosphaeraceae</taxon>
        <taxon>Pedosphaera</taxon>
    </lineage>
</organism>
<sequence>MAEGPIAPDLNLNWPAPPSALFLGLREVHVWGTILNSGPDRLGRYASILSEDEKKRAARFRFERDQNRFTVARGFLRTVLGRYLKMDPAEITFSYSDRGKPALNAPSSNPLHFNLSHSHDLALLAVTEICPVGVDVEQIRTLRDADAIADRFFSERESSALRALPPEQKPIGFFNLWTRKEAWLKATGEGISDSLDKVEVSLHPHEPAKFLGLFGKAETAAGWTLVDLAPGTGYKGALALEANDINLKCWAEGILAGK</sequence>
<comment type="caution">
    <text evidence="5">The sequence shown here is derived from an EMBL/GenBank/DDBJ whole genome shotgun (WGS) entry which is preliminary data.</text>
</comment>
<dbReference type="AlphaFoldDB" id="B9XT00"/>
<evidence type="ECO:0000256" key="2">
    <source>
        <dbReference type="ARBA" id="ARBA00022679"/>
    </source>
</evidence>
<comment type="similarity">
    <text evidence="1">Belongs to the P-Pant transferase superfamily. Gsp/Sfp/HetI/AcpT family.</text>
</comment>
<dbReference type="STRING" id="320771.Cflav_PD0081"/>
<dbReference type="PANTHER" id="PTHR12215">
    <property type="entry name" value="PHOSPHOPANTETHEINE TRANSFERASE"/>
    <property type="match status" value="1"/>
</dbReference>
<feature type="domain" description="4'-phosphopantetheinyl transferase" evidence="3">
    <location>
        <begin position="131"/>
        <end position="224"/>
    </location>
</feature>
<evidence type="ECO:0000313" key="6">
    <source>
        <dbReference type="Proteomes" id="UP000003688"/>
    </source>
</evidence>
<dbReference type="GO" id="GO:0000287">
    <property type="term" value="F:magnesium ion binding"/>
    <property type="evidence" value="ECO:0007669"/>
    <property type="project" value="InterPro"/>
</dbReference>
<dbReference type="InterPro" id="IPR008278">
    <property type="entry name" value="4-PPantetheinyl_Trfase_dom"/>
</dbReference>
<dbReference type="GO" id="GO:0019878">
    <property type="term" value="P:lysine biosynthetic process via aminoadipic acid"/>
    <property type="evidence" value="ECO:0007669"/>
    <property type="project" value="TreeGrafter"/>
</dbReference>
<keyword evidence="2 5" id="KW-0808">Transferase</keyword>
<evidence type="ECO:0000259" key="4">
    <source>
        <dbReference type="Pfam" id="PF22624"/>
    </source>
</evidence>
<feature type="domain" description="4'-phosphopantetheinyl transferase N-terminal" evidence="4">
    <location>
        <begin position="44"/>
        <end position="126"/>
    </location>
</feature>
<dbReference type="InterPro" id="IPR050559">
    <property type="entry name" value="P-Pant_transferase_sf"/>
</dbReference>
<name>B9XT00_PEDPL</name>
<dbReference type="InterPro" id="IPR037143">
    <property type="entry name" value="4-PPantetheinyl_Trfase_dom_sf"/>
</dbReference>
<dbReference type="PANTHER" id="PTHR12215:SF10">
    <property type="entry name" value="L-AMINOADIPATE-SEMIALDEHYDE DEHYDROGENASE-PHOSPHOPANTETHEINYL TRANSFERASE"/>
    <property type="match status" value="1"/>
</dbReference>
<dbReference type="RefSeq" id="WP_007418933.1">
    <property type="nucleotide sequence ID" value="NZ_ABOX02000091.1"/>
</dbReference>
<protein>
    <submittedName>
        <fullName evidence="5">4'-phosphopantetheinyl transferase</fullName>
    </submittedName>
</protein>
<evidence type="ECO:0000259" key="3">
    <source>
        <dbReference type="Pfam" id="PF01648"/>
    </source>
</evidence>
<dbReference type="InterPro" id="IPR055066">
    <property type="entry name" value="AASDHPPT_N"/>
</dbReference>
<accession>B9XT00</accession>
<keyword evidence="6" id="KW-1185">Reference proteome</keyword>
<dbReference type="Gene3D" id="3.90.470.20">
    <property type="entry name" value="4'-phosphopantetheinyl transferase domain"/>
    <property type="match status" value="2"/>
</dbReference>
<dbReference type="Pfam" id="PF22624">
    <property type="entry name" value="AASDHPPT_N"/>
    <property type="match status" value="1"/>
</dbReference>
<dbReference type="GO" id="GO:0008897">
    <property type="term" value="F:holo-[acyl-carrier-protein] synthase activity"/>
    <property type="evidence" value="ECO:0007669"/>
    <property type="project" value="InterPro"/>
</dbReference>
<dbReference type="Proteomes" id="UP000003688">
    <property type="component" value="Unassembled WGS sequence"/>
</dbReference>
<dbReference type="EMBL" id="ABOX02000091">
    <property type="protein sequence ID" value="EEF57035.1"/>
    <property type="molecule type" value="Genomic_DNA"/>
</dbReference>
<gene>
    <name evidence="5" type="ORF">Cflav_PD0081</name>
</gene>
<reference evidence="5 6" key="1">
    <citation type="journal article" date="2011" name="J. Bacteriol.">
        <title>Genome sequence of 'Pedosphaera parvula' Ellin514, an aerobic Verrucomicrobial isolate from pasture soil.</title>
        <authorList>
            <person name="Kant R."/>
            <person name="van Passel M.W."/>
            <person name="Sangwan P."/>
            <person name="Palva A."/>
            <person name="Lucas S."/>
            <person name="Copeland A."/>
            <person name="Lapidus A."/>
            <person name="Glavina Del Rio T."/>
            <person name="Dalin E."/>
            <person name="Tice H."/>
            <person name="Bruce D."/>
            <person name="Goodwin L."/>
            <person name="Pitluck S."/>
            <person name="Chertkov O."/>
            <person name="Larimer F.W."/>
            <person name="Land M.L."/>
            <person name="Hauser L."/>
            <person name="Brettin T.S."/>
            <person name="Detter J.C."/>
            <person name="Han S."/>
            <person name="de Vos W.M."/>
            <person name="Janssen P.H."/>
            <person name="Smidt H."/>
        </authorList>
    </citation>
    <scope>NUCLEOTIDE SEQUENCE [LARGE SCALE GENOMIC DNA]</scope>
    <source>
        <strain evidence="5 6">Ellin514</strain>
    </source>
</reference>
<dbReference type="GO" id="GO:0005829">
    <property type="term" value="C:cytosol"/>
    <property type="evidence" value="ECO:0007669"/>
    <property type="project" value="TreeGrafter"/>
</dbReference>
<dbReference type="Pfam" id="PF01648">
    <property type="entry name" value="ACPS"/>
    <property type="match status" value="1"/>
</dbReference>